<organism evidence="3 4">
    <name type="scientific">Vulcanisaeta souniana JCM 11219</name>
    <dbReference type="NCBI Taxonomy" id="1293586"/>
    <lineage>
        <taxon>Archaea</taxon>
        <taxon>Thermoproteota</taxon>
        <taxon>Thermoprotei</taxon>
        <taxon>Thermoproteales</taxon>
        <taxon>Thermoproteaceae</taxon>
        <taxon>Vulcanisaeta</taxon>
    </lineage>
</organism>
<evidence type="ECO:0000313" key="4">
    <source>
        <dbReference type="Proteomes" id="UP000657075"/>
    </source>
</evidence>
<dbReference type="Pfam" id="PF13412">
    <property type="entry name" value="HTH_24"/>
    <property type="match status" value="1"/>
</dbReference>
<evidence type="ECO:0000259" key="1">
    <source>
        <dbReference type="SMART" id="SM00746"/>
    </source>
</evidence>
<feature type="domain" description="TRASH" evidence="1">
    <location>
        <begin position="133"/>
        <end position="168"/>
    </location>
</feature>
<dbReference type="OrthoDB" id="33200at2157"/>
<accession>A0A830E9V2</accession>
<keyword evidence="5" id="KW-1185">Reference proteome</keyword>
<reference evidence="2" key="4">
    <citation type="journal article" date="2023" name="Microbiol. Resour. Announc.">
        <title>Complete Genome Sequence of Vulcanisaeta souniana Strain IC-059, a Hyperthermophilic Archaeon Isolated from Hot Spring Water in Japan.</title>
        <authorList>
            <person name="Kato S."/>
            <person name="Itoh T."/>
            <person name="Wu L."/>
            <person name="Ma J."/>
            <person name="Ohkuma M."/>
        </authorList>
    </citation>
    <scope>NUCLEOTIDE SEQUENCE</scope>
    <source>
        <strain evidence="2">JCM 11219</strain>
    </source>
</reference>
<dbReference type="GeneID" id="76205877"/>
<dbReference type="AlphaFoldDB" id="A0A830E9V2"/>
<dbReference type="InterPro" id="IPR036388">
    <property type="entry name" value="WH-like_DNA-bd_sf"/>
</dbReference>
<dbReference type="PANTHER" id="PTHR30154:SF34">
    <property type="entry name" value="TRANSCRIPTIONAL REGULATOR AZLB"/>
    <property type="match status" value="1"/>
</dbReference>
<name>A0A830E9V2_9CREN</name>
<dbReference type="SUPFAM" id="SSF46785">
    <property type="entry name" value="Winged helix' DNA-binding domain"/>
    <property type="match status" value="1"/>
</dbReference>
<dbReference type="CDD" id="cd00090">
    <property type="entry name" value="HTH_ARSR"/>
    <property type="match status" value="1"/>
</dbReference>
<dbReference type="InterPro" id="IPR011991">
    <property type="entry name" value="ArsR-like_HTH"/>
</dbReference>
<dbReference type="RefSeq" id="WP_054844140.1">
    <property type="nucleotide sequence ID" value="NZ_AP026830.1"/>
</dbReference>
<evidence type="ECO:0000313" key="3">
    <source>
        <dbReference type="EMBL" id="GGI85243.1"/>
    </source>
</evidence>
<dbReference type="Proteomes" id="UP000657075">
    <property type="component" value="Unassembled WGS sequence"/>
</dbReference>
<evidence type="ECO:0000313" key="2">
    <source>
        <dbReference type="EMBL" id="BDR91232.1"/>
    </source>
</evidence>
<dbReference type="SMART" id="SM00746">
    <property type="entry name" value="TRASH"/>
    <property type="match status" value="1"/>
</dbReference>
<dbReference type="GO" id="GO:0005829">
    <property type="term" value="C:cytosol"/>
    <property type="evidence" value="ECO:0007669"/>
    <property type="project" value="TreeGrafter"/>
</dbReference>
<gene>
    <name evidence="3" type="ORF">GCM10007112_22780</name>
    <name evidence="2" type="ORF">Vsou_03250</name>
</gene>
<reference evidence="3" key="2">
    <citation type="submission" date="2020-09" db="EMBL/GenBank/DDBJ databases">
        <authorList>
            <person name="Sun Q."/>
            <person name="Ohkuma M."/>
        </authorList>
    </citation>
    <scope>NUCLEOTIDE SEQUENCE</scope>
    <source>
        <strain evidence="3">JCM 11219</strain>
    </source>
</reference>
<reference evidence="5" key="3">
    <citation type="submission" date="2022-09" db="EMBL/GenBank/DDBJ databases">
        <title>Complete genome sequence of Vulcanisaeta souniana.</title>
        <authorList>
            <person name="Kato S."/>
            <person name="Itoh T."/>
            <person name="Ohkuma M."/>
        </authorList>
    </citation>
    <scope>NUCLEOTIDE SEQUENCE [LARGE SCALE GENOMIC DNA]</scope>
    <source>
        <strain evidence="5">JCM 11219</strain>
    </source>
</reference>
<dbReference type="InterPro" id="IPR036390">
    <property type="entry name" value="WH_DNA-bd_sf"/>
</dbReference>
<dbReference type="Pfam" id="PF08394">
    <property type="entry name" value="Arc_trans_TRASH"/>
    <property type="match status" value="1"/>
</dbReference>
<dbReference type="InterPro" id="IPR013603">
    <property type="entry name" value="TRASH_TR_C_prok"/>
</dbReference>
<dbReference type="EMBL" id="BMNM01000012">
    <property type="protein sequence ID" value="GGI85243.1"/>
    <property type="molecule type" value="Genomic_DNA"/>
</dbReference>
<dbReference type="GO" id="GO:0043200">
    <property type="term" value="P:response to amino acid"/>
    <property type="evidence" value="ECO:0007669"/>
    <property type="project" value="TreeGrafter"/>
</dbReference>
<dbReference type="Proteomes" id="UP001060771">
    <property type="component" value="Chromosome"/>
</dbReference>
<dbReference type="PANTHER" id="PTHR30154">
    <property type="entry name" value="LEUCINE-RESPONSIVE REGULATORY PROTEIN"/>
    <property type="match status" value="1"/>
</dbReference>
<dbReference type="GO" id="GO:0043565">
    <property type="term" value="F:sequence-specific DNA binding"/>
    <property type="evidence" value="ECO:0007669"/>
    <property type="project" value="InterPro"/>
</dbReference>
<dbReference type="InterPro" id="IPR000485">
    <property type="entry name" value="AsnC-type_HTH_dom"/>
</dbReference>
<protein>
    <recommendedName>
        <fullName evidence="1">TRASH domain-containing protein</fullName>
    </recommendedName>
</protein>
<sequence length="176" mass="20210">MRQETVVSRFTDIEIRVLNILRENARASVSEIAERLGVSRVTVYRALRSLINKGIKFTVDVPEDSPRAFIITREPHADLGDCYKLVDGRYIVIMRARDFNELVTIIDGLRDKDEVYIALRPVSRQLISVGLVCDYCGGPITVPIIYRRGRRTYYLCCEACLRELKKKLSRSNKNKA</sequence>
<dbReference type="PRINTS" id="PR00033">
    <property type="entry name" value="HTHASNC"/>
</dbReference>
<evidence type="ECO:0000313" key="5">
    <source>
        <dbReference type="Proteomes" id="UP001060771"/>
    </source>
</evidence>
<reference evidence="3" key="1">
    <citation type="journal article" date="2014" name="Int. J. Syst. Evol. Microbiol.">
        <title>Complete genome sequence of Corynebacterium casei LMG S-19264T (=DSM 44701T), isolated from a smear-ripened cheese.</title>
        <authorList>
            <consortium name="US DOE Joint Genome Institute (JGI-PGF)"/>
            <person name="Walter F."/>
            <person name="Albersmeier A."/>
            <person name="Kalinowski J."/>
            <person name="Ruckert C."/>
        </authorList>
    </citation>
    <scope>NUCLEOTIDE SEQUENCE</scope>
    <source>
        <strain evidence="3">JCM 11219</strain>
    </source>
</reference>
<proteinExistence type="predicted"/>
<dbReference type="EMBL" id="AP026830">
    <property type="protein sequence ID" value="BDR91232.1"/>
    <property type="molecule type" value="Genomic_DNA"/>
</dbReference>
<dbReference type="Gene3D" id="1.10.10.10">
    <property type="entry name" value="Winged helix-like DNA-binding domain superfamily/Winged helix DNA-binding domain"/>
    <property type="match status" value="1"/>
</dbReference>
<dbReference type="InterPro" id="IPR011017">
    <property type="entry name" value="TRASH_dom"/>
</dbReference>